<dbReference type="EMBL" id="SWBP01000004">
    <property type="protein sequence ID" value="TKB96817.1"/>
    <property type="molecule type" value="Genomic_DNA"/>
</dbReference>
<sequence>MKKTVLSIAFSLLAIITTFGQNFEGKIFYSNTYKSKNPQMTDQQWTSIMGSKQEYLIKGGNYKSIANGTLVQWQLYINGDNKLYNKISNSETAFWNDGSLQGDEVLKVELNKNVTEVLGYKCDEVILTCISGVQKYYFNSKLAVDAKLFANHKFGNWFDYLSKSNSLPLKSIIDNAQFTLESVATEIKSLKLDDKEFELPAGIKTDKSPY</sequence>
<name>A0A4U1C194_9SPHI</name>
<keyword evidence="3" id="KW-1185">Reference proteome</keyword>
<keyword evidence="1" id="KW-0732">Signal</keyword>
<dbReference type="AlphaFoldDB" id="A0A4U1C194"/>
<feature type="signal peptide" evidence="1">
    <location>
        <begin position="1"/>
        <end position="20"/>
    </location>
</feature>
<evidence type="ECO:0000313" key="2">
    <source>
        <dbReference type="EMBL" id="TKB96817.1"/>
    </source>
</evidence>
<organism evidence="2 3">
    <name type="scientific">Pedobacter cryophilus</name>
    <dbReference type="NCBI Taxonomy" id="2571271"/>
    <lineage>
        <taxon>Bacteria</taxon>
        <taxon>Pseudomonadati</taxon>
        <taxon>Bacteroidota</taxon>
        <taxon>Sphingobacteriia</taxon>
        <taxon>Sphingobacteriales</taxon>
        <taxon>Sphingobacteriaceae</taxon>
        <taxon>Pedobacter</taxon>
    </lineage>
</organism>
<feature type="chain" id="PRO_5021004499" description="DUF4412 domain-containing protein" evidence="1">
    <location>
        <begin position="21"/>
        <end position="210"/>
    </location>
</feature>
<comment type="caution">
    <text evidence="2">The sequence shown here is derived from an EMBL/GenBank/DDBJ whole genome shotgun (WGS) entry which is preliminary data.</text>
</comment>
<reference evidence="2 3" key="1">
    <citation type="submission" date="2019-04" db="EMBL/GenBank/DDBJ databases">
        <title>Pedobacter sp. AR-3-17 sp. nov., isolated from Arctic soil.</title>
        <authorList>
            <person name="Dahal R.H."/>
            <person name="Kim D.-U."/>
        </authorList>
    </citation>
    <scope>NUCLEOTIDE SEQUENCE [LARGE SCALE GENOMIC DNA]</scope>
    <source>
        <strain evidence="2 3">AR-3-17</strain>
    </source>
</reference>
<evidence type="ECO:0000313" key="3">
    <source>
        <dbReference type="Proteomes" id="UP000308181"/>
    </source>
</evidence>
<dbReference type="RefSeq" id="WP_136826780.1">
    <property type="nucleotide sequence ID" value="NZ_SWBP01000004.1"/>
</dbReference>
<evidence type="ECO:0000256" key="1">
    <source>
        <dbReference type="SAM" id="SignalP"/>
    </source>
</evidence>
<gene>
    <name evidence="2" type="ORF">FA046_12090</name>
</gene>
<protein>
    <recommendedName>
        <fullName evidence="4">DUF4412 domain-containing protein</fullName>
    </recommendedName>
</protein>
<proteinExistence type="predicted"/>
<dbReference type="Proteomes" id="UP000308181">
    <property type="component" value="Unassembled WGS sequence"/>
</dbReference>
<accession>A0A4U1C194</accession>
<dbReference type="OrthoDB" id="1377129at2"/>
<evidence type="ECO:0008006" key="4">
    <source>
        <dbReference type="Google" id="ProtNLM"/>
    </source>
</evidence>